<name>A0A199VD11_ANACO</name>
<sequence length="104" mass="11837">MITLMPVSCWKKGMRMAMYIPPWMLDSFGFLTGGHEIIILILNIFSAADLQKHFFSFFCVPRSMREFGVSGRRREPRVMMAAGTAASPKLTRQPSCQQSSRCRS</sequence>
<proteinExistence type="predicted"/>
<evidence type="ECO:0000313" key="3">
    <source>
        <dbReference type="EMBL" id="OAY75017.1"/>
    </source>
</evidence>
<reference evidence="3 4" key="1">
    <citation type="journal article" date="2016" name="DNA Res.">
        <title>The draft genome of MD-2 pineapple using hybrid error correction of long reads.</title>
        <authorList>
            <person name="Redwan R.M."/>
            <person name="Saidin A."/>
            <person name="Kumar S.V."/>
        </authorList>
    </citation>
    <scope>NUCLEOTIDE SEQUENCE [LARGE SCALE GENOMIC DNA]</scope>
    <source>
        <strain evidence="4">cv. MD2</strain>
        <tissue evidence="3">Leaf</tissue>
    </source>
</reference>
<keyword evidence="2" id="KW-0812">Transmembrane</keyword>
<organism evidence="3 4">
    <name type="scientific">Ananas comosus</name>
    <name type="common">Pineapple</name>
    <name type="synonym">Ananas ananas</name>
    <dbReference type="NCBI Taxonomy" id="4615"/>
    <lineage>
        <taxon>Eukaryota</taxon>
        <taxon>Viridiplantae</taxon>
        <taxon>Streptophyta</taxon>
        <taxon>Embryophyta</taxon>
        <taxon>Tracheophyta</taxon>
        <taxon>Spermatophyta</taxon>
        <taxon>Magnoliopsida</taxon>
        <taxon>Liliopsida</taxon>
        <taxon>Poales</taxon>
        <taxon>Bromeliaceae</taxon>
        <taxon>Bromelioideae</taxon>
        <taxon>Ananas</taxon>
    </lineage>
</organism>
<feature type="region of interest" description="Disordered" evidence="1">
    <location>
        <begin position="82"/>
        <end position="104"/>
    </location>
</feature>
<gene>
    <name evidence="3" type="ORF">ACMD2_00598</name>
</gene>
<evidence type="ECO:0000256" key="1">
    <source>
        <dbReference type="SAM" id="MobiDB-lite"/>
    </source>
</evidence>
<protein>
    <submittedName>
        <fullName evidence="3">Uncharacterized protein</fullName>
    </submittedName>
</protein>
<feature type="transmembrane region" description="Helical" evidence="2">
    <location>
        <begin position="20"/>
        <end position="45"/>
    </location>
</feature>
<evidence type="ECO:0000313" key="4">
    <source>
        <dbReference type="Proteomes" id="UP000092600"/>
    </source>
</evidence>
<feature type="compositionally biased region" description="Low complexity" evidence="1">
    <location>
        <begin position="95"/>
        <end position="104"/>
    </location>
</feature>
<evidence type="ECO:0000256" key="2">
    <source>
        <dbReference type="SAM" id="Phobius"/>
    </source>
</evidence>
<dbReference type="AlphaFoldDB" id="A0A199VD11"/>
<dbReference type="EMBL" id="LSRQ01002222">
    <property type="protein sequence ID" value="OAY75017.1"/>
    <property type="molecule type" value="Genomic_DNA"/>
</dbReference>
<dbReference type="Proteomes" id="UP000092600">
    <property type="component" value="Unassembled WGS sequence"/>
</dbReference>
<keyword evidence="2" id="KW-0472">Membrane</keyword>
<comment type="caution">
    <text evidence="3">The sequence shown here is derived from an EMBL/GenBank/DDBJ whole genome shotgun (WGS) entry which is preliminary data.</text>
</comment>
<accession>A0A199VD11</accession>
<keyword evidence="2" id="KW-1133">Transmembrane helix</keyword>